<dbReference type="PANTHER" id="PTHR35936:SF25">
    <property type="entry name" value="ABC TRANSPORTER SUBSTRATE-BINDING PROTEIN"/>
    <property type="match status" value="1"/>
</dbReference>
<comment type="caution">
    <text evidence="3">The sequence shown here is derived from an EMBL/GenBank/DDBJ whole genome shotgun (WGS) entry which is preliminary data.</text>
</comment>
<dbReference type="Gene3D" id="3.40.190.10">
    <property type="entry name" value="Periplasmic binding protein-like II"/>
    <property type="match status" value="2"/>
</dbReference>
<accession>A0A0F9RYN9</accession>
<dbReference type="PANTHER" id="PTHR35936">
    <property type="entry name" value="MEMBRANE-BOUND LYTIC MUREIN TRANSGLYCOSYLASE F"/>
    <property type="match status" value="1"/>
</dbReference>
<dbReference type="InterPro" id="IPR001638">
    <property type="entry name" value="Solute-binding_3/MltF_N"/>
</dbReference>
<dbReference type="SMART" id="SM00062">
    <property type="entry name" value="PBPb"/>
    <property type="match status" value="1"/>
</dbReference>
<name>A0A0F9RYN9_9ZZZZ</name>
<sequence length="253" mass="29690">MQFKLSNCIISIQIMYLNGIEFIFMRTIFLFLALTFPSLLLAAPSKTLRCVTTHYPPFTIYDEKADTFTGLDIDYIKFIEKNLNLKIDVVHLPWARVKKEMELGYYDCYFSLANYKERTEYLDFTSEPLHTTKFGLFTLNEDNLLIDDLSKAAIAMLRGVILPKIIAKKYSLDENNLLRSLSTKDTFELLEKKRVEYAITNYQAGLWYSKEYKNIYARQLNEFTFPTYIAFKRGVIDTKLVDEQIKRFKAQAQ</sequence>
<gene>
    <name evidence="3" type="ORF">LCGC14_0837930</name>
</gene>
<evidence type="ECO:0000313" key="3">
    <source>
        <dbReference type="EMBL" id="KKN30051.1"/>
    </source>
</evidence>
<evidence type="ECO:0000259" key="2">
    <source>
        <dbReference type="SMART" id="SM00062"/>
    </source>
</evidence>
<keyword evidence="1" id="KW-0732">Signal</keyword>
<feature type="domain" description="Solute-binding protein family 3/N-terminal" evidence="2">
    <location>
        <begin position="47"/>
        <end position="252"/>
    </location>
</feature>
<proteinExistence type="predicted"/>
<organism evidence="3">
    <name type="scientific">marine sediment metagenome</name>
    <dbReference type="NCBI Taxonomy" id="412755"/>
    <lineage>
        <taxon>unclassified sequences</taxon>
        <taxon>metagenomes</taxon>
        <taxon>ecological metagenomes</taxon>
    </lineage>
</organism>
<dbReference type="Pfam" id="PF00497">
    <property type="entry name" value="SBP_bac_3"/>
    <property type="match status" value="1"/>
</dbReference>
<dbReference type="EMBL" id="LAZR01002439">
    <property type="protein sequence ID" value="KKN30051.1"/>
    <property type="molecule type" value="Genomic_DNA"/>
</dbReference>
<protein>
    <recommendedName>
        <fullName evidence="2">Solute-binding protein family 3/N-terminal domain-containing protein</fullName>
    </recommendedName>
</protein>
<dbReference type="SUPFAM" id="SSF53850">
    <property type="entry name" value="Periplasmic binding protein-like II"/>
    <property type="match status" value="1"/>
</dbReference>
<evidence type="ECO:0000256" key="1">
    <source>
        <dbReference type="ARBA" id="ARBA00022729"/>
    </source>
</evidence>
<reference evidence="3" key="1">
    <citation type="journal article" date="2015" name="Nature">
        <title>Complex archaea that bridge the gap between prokaryotes and eukaryotes.</title>
        <authorList>
            <person name="Spang A."/>
            <person name="Saw J.H."/>
            <person name="Jorgensen S.L."/>
            <person name="Zaremba-Niedzwiedzka K."/>
            <person name="Martijn J."/>
            <person name="Lind A.E."/>
            <person name="van Eijk R."/>
            <person name="Schleper C."/>
            <person name="Guy L."/>
            <person name="Ettema T.J."/>
        </authorList>
    </citation>
    <scope>NUCLEOTIDE SEQUENCE</scope>
</reference>
<dbReference type="AlphaFoldDB" id="A0A0F9RYN9"/>